<organism evidence="1 2">
    <name type="scientific">Daphnia magna</name>
    <dbReference type="NCBI Taxonomy" id="35525"/>
    <lineage>
        <taxon>Eukaryota</taxon>
        <taxon>Metazoa</taxon>
        <taxon>Ecdysozoa</taxon>
        <taxon>Arthropoda</taxon>
        <taxon>Crustacea</taxon>
        <taxon>Branchiopoda</taxon>
        <taxon>Diplostraca</taxon>
        <taxon>Cladocera</taxon>
        <taxon>Anomopoda</taxon>
        <taxon>Daphniidae</taxon>
        <taxon>Daphnia</taxon>
    </lineage>
</organism>
<comment type="caution">
    <text evidence="1">The sequence shown here is derived from an EMBL/GenBank/DDBJ whole genome shotgun (WGS) entry which is preliminary data.</text>
</comment>
<keyword evidence="2" id="KW-1185">Reference proteome</keyword>
<evidence type="ECO:0000313" key="2">
    <source>
        <dbReference type="Proteomes" id="UP001234178"/>
    </source>
</evidence>
<gene>
    <name evidence="1" type="ORF">OUZ56_011165</name>
</gene>
<proteinExistence type="predicted"/>
<evidence type="ECO:0000313" key="1">
    <source>
        <dbReference type="EMBL" id="KAK4006032.1"/>
    </source>
</evidence>
<reference evidence="1 2" key="1">
    <citation type="journal article" date="2023" name="Nucleic Acids Res.">
        <title>The hologenome of Daphnia magna reveals possible DNA methylation and microbiome-mediated evolution of the host genome.</title>
        <authorList>
            <person name="Chaturvedi A."/>
            <person name="Li X."/>
            <person name="Dhandapani V."/>
            <person name="Marshall H."/>
            <person name="Kissane S."/>
            <person name="Cuenca-Cambronero M."/>
            <person name="Asole G."/>
            <person name="Calvet F."/>
            <person name="Ruiz-Romero M."/>
            <person name="Marangio P."/>
            <person name="Guigo R."/>
            <person name="Rago D."/>
            <person name="Mirbahai L."/>
            <person name="Eastwood N."/>
            <person name="Colbourne J.K."/>
            <person name="Zhou J."/>
            <person name="Mallon E."/>
            <person name="Orsini L."/>
        </authorList>
    </citation>
    <scope>NUCLEOTIDE SEQUENCE [LARGE SCALE GENOMIC DNA]</scope>
    <source>
        <strain evidence="1">LRV0_1</strain>
    </source>
</reference>
<accession>A0ABQ9YZF0</accession>
<name>A0ABQ9YZF0_9CRUS</name>
<dbReference type="EMBL" id="JAOYFB010000002">
    <property type="protein sequence ID" value="KAK4006032.1"/>
    <property type="molecule type" value="Genomic_DNA"/>
</dbReference>
<dbReference type="Proteomes" id="UP001234178">
    <property type="component" value="Unassembled WGS sequence"/>
</dbReference>
<protein>
    <submittedName>
        <fullName evidence="1">Uncharacterized protein</fullName>
    </submittedName>
</protein>
<sequence length="93" mass="10621">MQTLNLDSNHLPQEEELEWSRATNALCKTFVFGAILNRKTAINIYVIDYRVDSQRGIRTLAQKTGLRPERSALDRSAILTSIGNSSKYPIQRR</sequence>